<evidence type="ECO:0000256" key="1">
    <source>
        <dbReference type="PIRSR" id="PIRSR640198-1"/>
    </source>
</evidence>
<dbReference type="EMBL" id="JACCHJ010000001">
    <property type="protein sequence ID" value="NYK11507.1"/>
    <property type="molecule type" value="Genomic_DNA"/>
</dbReference>
<dbReference type="InterPro" id="IPR036597">
    <property type="entry name" value="Fido-like_dom_sf"/>
</dbReference>
<dbReference type="InterPro" id="IPR003812">
    <property type="entry name" value="Fido"/>
</dbReference>
<evidence type="ECO:0000256" key="2">
    <source>
        <dbReference type="PIRSR" id="PIRSR640198-2"/>
    </source>
</evidence>
<dbReference type="SUPFAM" id="SSF140931">
    <property type="entry name" value="Fic-like"/>
    <property type="match status" value="1"/>
</dbReference>
<keyword evidence="2" id="KW-0067">ATP-binding</keyword>
<comment type="caution">
    <text evidence="4">The sequence shown here is derived from an EMBL/GenBank/DDBJ whole genome shotgun (WGS) entry which is preliminary data.</text>
</comment>
<sequence length="401" mass="42673">MNPVEAWPPVAYEELPWASRFPRDALSRRQWEQSRGPYRAAIPPRIGDATVSLSGASIADATEAGTLLTRFDAEVGSQLLPFADVLLRSESASSSEIENLTSGARAIAETVLGERDQGNAGLVVRNVEAMTAAIRLADHIDETTIVAMQTALLEHHAPHLVGEYRREQVWIGGGGLSPHGADFVPPHDGRVSAAMGDLVAFIHRTDIPALAHAALAHAQFETIHPFPDGNGRTGRALVQAMLRASRVTTNVAVPVSAGLLHDVDRYYGALDAYRKGDAGGIVAVFAEAAGYAVRNGRALVEDLAEVRATWEGALTGIRADASARRLADLLFAQPVVNQPFVSAGLGVSPQGAYNAIGALVERGLLASATSKHRNRIWYAQPILSALDDFAARAGRRSAPSR</sequence>
<feature type="domain" description="Fido" evidence="3">
    <location>
        <begin position="140"/>
        <end position="287"/>
    </location>
</feature>
<dbReference type="RefSeq" id="WP_179701956.1">
    <property type="nucleotide sequence ID" value="NZ_BAAAHA010000007.1"/>
</dbReference>
<dbReference type="Pfam" id="PF02661">
    <property type="entry name" value="Fic"/>
    <property type="match status" value="1"/>
</dbReference>
<keyword evidence="2" id="KW-0547">Nucleotide-binding</keyword>
<proteinExistence type="predicted"/>
<accession>A0A853DTF5</accession>
<dbReference type="Gene3D" id="1.10.3290.10">
    <property type="entry name" value="Fido-like domain"/>
    <property type="match status" value="1"/>
</dbReference>
<organism evidence="4 5">
    <name type="scientific">Leifsonia naganoensis</name>
    <dbReference type="NCBI Taxonomy" id="150025"/>
    <lineage>
        <taxon>Bacteria</taxon>
        <taxon>Bacillati</taxon>
        <taxon>Actinomycetota</taxon>
        <taxon>Actinomycetes</taxon>
        <taxon>Micrococcales</taxon>
        <taxon>Microbacteriaceae</taxon>
        <taxon>Leifsonia</taxon>
    </lineage>
</organism>
<keyword evidence="5" id="KW-1185">Reference proteome</keyword>
<feature type="binding site" evidence="2">
    <location>
        <begin position="228"/>
        <end position="235"/>
    </location>
    <ligand>
        <name>ATP</name>
        <dbReference type="ChEBI" id="CHEBI:30616"/>
    </ligand>
</feature>
<dbReference type="PROSITE" id="PS51459">
    <property type="entry name" value="FIDO"/>
    <property type="match status" value="1"/>
</dbReference>
<dbReference type="PANTHER" id="PTHR13504">
    <property type="entry name" value="FIDO DOMAIN-CONTAINING PROTEIN DDB_G0283145"/>
    <property type="match status" value="1"/>
</dbReference>
<gene>
    <name evidence="4" type="ORF">HNR14_003388</name>
</gene>
<dbReference type="Proteomes" id="UP000521075">
    <property type="component" value="Unassembled WGS sequence"/>
</dbReference>
<dbReference type="PANTHER" id="PTHR13504:SF38">
    <property type="entry name" value="FIDO DOMAIN-CONTAINING PROTEIN"/>
    <property type="match status" value="1"/>
</dbReference>
<feature type="active site" evidence="1">
    <location>
        <position position="224"/>
    </location>
</feature>
<evidence type="ECO:0000313" key="4">
    <source>
        <dbReference type="EMBL" id="NYK11507.1"/>
    </source>
</evidence>
<evidence type="ECO:0000313" key="5">
    <source>
        <dbReference type="Proteomes" id="UP000521075"/>
    </source>
</evidence>
<evidence type="ECO:0000259" key="3">
    <source>
        <dbReference type="PROSITE" id="PS51459"/>
    </source>
</evidence>
<dbReference type="AlphaFoldDB" id="A0A853DTF5"/>
<dbReference type="InterPro" id="IPR040198">
    <property type="entry name" value="Fido_containing"/>
</dbReference>
<reference evidence="4 5" key="1">
    <citation type="submission" date="2020-07" db="EMBL/GenBank/DDBJ databases">
        <title>Sequencing the genomes of 1000 actinobacteria strains.</title>
        <authorList>
            <person name="Klenk H.-P."/>
        </authorList>
    </citation>
    <scope>NUCLEOTIDE SEQUENCE [LARGE SCALE GENOMIC DNA]</scope>
    <source>
        <strain evidence="4 5">DSM 15166</strain>
    </source>
</reference>
<dbReference type="GO" id="GO:0005524">
    <property type="term" value="F:ATP binding"/>
    <property type="evidence" value="ECO:0007669"/>
    <property type="project" value="UniProtKB-KW"/>
</dbReference>
<protein>
    <submittedName>
        <fullName evidence="4">Fic family protein</fullName>
    </submittedName>
</protein>
<feature type="binding site" evidence="2">
    <location>
        <begin position="266"/>
        <end position="267"/>
    </location>
    <ligand>
        <name>ATP</name>
        <dbReference type="ChEBI" id="CHEBI:30616"/>
    </ligand>
</feature>
<name>A0A853DTF5_9MICO</name>